<dbReference type="InterPro" id="IPR001878">
    <property type="entry name" value="Znf_CCHC"/>
</dbReference>
<evidence type="ECO:0000313" key="7">
    <source>
        <dbReference type="Proteomes" id="UP000467841"/>
    </source>
</evidence>
<feature type="compositionally biased region" description="Low complexity" evidence="3">
    <location>
        <begin position="754"/>
        <end position="766"/>
    </location>
</feature>
<evidence type="ECO:0000259" key="5">
    <source>
        <dbReference type="PROSITE" id="PS50994"/>
    </source>
</evidence>
<dbReference type="GO" id="GO:0004190">
    <property type="term" value="F:aspartic-type endopeptidase activity"/>
    <property type="evidence" value="ECO:0007669"/>
    <property type="project" value="UniProtKB-KW"/>
</dbReference>
<dbReference type="Pfam" id="PF25597">
    <property type="entry name" value="SH3_retrovirus"/>
    <property type="match status" value="1"/>
</dbReference>
<protein>
    <recommendedName>
        <fullName evidence="8">Integrase catalytic domain-containing protein</fullName>
    </recommendedName>
</protein>
<keyword evidence="7" id="KW-1185">Reference proteome</keyword>
<dbReference type="InterPro" id="IPR057670">
    <property type="entry name" value="SH3_retrovirus"/>
</dbReference>
<evidence type="ECO:0000313" key="6">
    <source>
        <dbReference type="EMBL" id="CAA7049059.1"/>
    </source>
</evidence>
<dbReference type="Pfam" id="PF07727">
    <property type="entry name" value="RVT_2"/>
    <property type="match status" value="1"/>
</dbReference>
<feature type="compositionally biased region" description="Low complexity" evidence="3">
    <location>
        <begin position="777"/>
        <end position="793"/>
    </location>
</feature>
<dbReference type="InterPro" id="IPR036397">
    <property type="entry name" value="RNaseH_sf"/>
</dbReference>
<feature type="domain" description="Integrase catalytic" evidence="5">
    <location>
        <begin position="399"/>
        <end position="567"/>
    </location>
</feature>
<evidence type="ECO:0008006" key="8">
    <source>
        <dbReference type="Google" id="ProtNLM"/>
    </source>
</evidence>
<dbReference type="InterPro" id="IPR001584">
    <property type="entry name" value="Integrase_cat-core"/>
</dbReference>
<feature type="compositionally biased region" description="Polar residues" evidence="3">
    <location>
        <begin position="767"/>
        <end position="776"/>
    </location>
</feature>
<dbReference type="Gene3D" id="3.30.420.10">
    <property type="entry name" value="Ribonuclease H-like superfamily/Ribonuclease H"/>
    <property type="match status" value="1"/>
</dbReference>
<dbReference type="Pfam" id="PF14223">
    <property type="entry name" value="Retrotran_gag_2"/>
    <property type="match status" value="1"/>
</dbReference>
<keyword evidence="2" id="KW-0479">Metal-binding</keyword>
<dbReference type="GO" id="GO:0015074">
    <property type="term" value="P:DNA integration"/>
    <property type="evidence" value="ECO:0007669"/>
    <property type="project" value="InterPro"/>
</dbReference>
<dbReference type="Pfam" id="PF22936">
    <property type="entry name" value="Pol_BBD"/>
    <property type="match status" value="1"/>
</dbReference>
<name>A0A6D2KND3_9BRAS</name>
<feature type="compositionally biased region" description="Pro residues" evidence="3">
    <location>
        <begin position="665"/>
        <end position="680"/>
    </location>
</feature>
<dbReference type="OrthoDB" id="1737296at2759"/>
<evidence type="ECO:0000256" key="1">
    <source>
        <dbReference type="ARBA" id="ARBA00022750"/>
    </source>
</evidence>
<keyword evidence="1" id="KW-0378">Hydrolase</keyword>
<reference evidence="6" key="1">
    <citation type="submission" date="2020-01" db="EMBL/GenBank/DDBJ databases">
        <authorList>
            <person name="Mishra B."/>
        </authorList>
    </citation>
    <scope>NUCLEOTIDE SEQUENCE [LARGE SCALE GENOMIC DNA]</scope>
</reference>
<dbReference type="InterPro" id="IPR054722">
    <property type="entry name" value="PolX-like_BBD"/>
</dbReference>
<dbReference type="Proteomes" id="UP000467841">
    <property type="component" value="Unassembled WGS sequence"/>
</dbReference>
<dbReference type="InterPro" id="IPR043502">
    <property type="entry name" value="DNA/RNA_pol_sf"/>
</dbReference>
<keyword evidence="1" id="KW-0064">Aspartyl protease</keyword>
<keyword evidence="1" id="KW-0645">Protease</keyword>
<dbReference type="PROSITE" id="PS50994">
    <property type="entry name" value="INTEGRASE"/>
    <property type="match status" value="1"/>
</dbReference>
<dbReference type="PROSITE" id="PS50158">
    <property type="entry name" value="ZF_CCHC"/>
    <property type="match status" value="1"/>
</dbReference>
<feature type="region of interest" description="Disordered" evidence="3">
    <location>
        <begin position="637"/>
        <end position="840"/>
    </location>
</feature>
<dbReference type="InterPro" id="IPR013103">
    <property type="entry name" value="RVT_2"/>
</dbReference>
<dbReference type="GO" id="GO:0003676">
    <property type="term" value="F:nucleic acid binding"/>
    <property type="evidence" value="ECO:0007669"/>
    <property type="project" value="InterPro"/>
</dbReference>
<evidence type="ECO:0000256" key="3">
    <source>
        <dbReference type="SAM" id="MobiDB-lite"/>
    </source>
</evidence>
<keyword evidence="2" id="KW-0863">Zinc-finger</keyword>
<feature type="compositionally biased region" description="Low complexity" evidence="3">
    <location>
        <begin position="698"/>
        <end position="722"/>
    </location>
</feature>
<comment type="caution">
    <text evidence="6">The sequence shown here is derived from an EMBL/GenBank/DDBJ whole genome shotgun (WGS) entry which is preliminary data.</text>
</comment>
<organism evidence="6 7">
    <name type="scientific">Microthlaspi erraticum</name>
    <dbReference type="NCBI Taxonomy" id="1685480"/>
    <lineage>
        <taxon>Eukaryota</taxon>
        <taxon>Viridiplantae</taxon>
        <taxon>Streptophyta</taxon>
        <taxon>Embryophyta</taxon>
        <taxon>Tracheophyta</taxon>
        <taxon>Spermatophyta</taxon>
        <taxon>Magnoliopsida</taxon>
        <taxon>eudicotyledons</taxon>
        <taxon>Gunneridae</taxon>
        <taxon>Pentapetalae</taxon>
        <taxon>rosids</taxon>
        <taxon>malvids</taxon>
        <taxon>Brassicales</taxon>
        <taxon>Brassicaceae</taxon>
        <taxon>Coluteocarpeae</taxon>
        <taxon>Microthlaspi</taxon>
    </lineage>
</organism>
<dbReference type="SUPFAM" id="SSF57756">
    <property type="entry name" value="Retrovirus zinc finger-like domains"/>
    <property type="match status" value="1"/>
</dbReference>
<dbReference type="PANTHER" id="PTHR11439:SF450">
    <property type="entry name" value="REVERSE TRANSCRIPTASE TY1_COPIA-TYPE DOMAIN-CONTAINING PROTEIN"/>
    <property type="match status" value="1"/>
</dbReference>
<sequence>MAAAADTIADQAQSLLHINMSNITKLTSTNYITRSVQIHALLDGYDLASHIDGTTLPPPLTITTDGVSVPNPAYTKWKRQDKFIFSALLGTLTPSIQSVVTKSASSKEMWALVAATYAKPSRGHIQQLKHQLKQFQKGEKSIDEYIQGLQTRFDQLSLLGKPVEHEDQIEFILEGLPEEYKSVVEQIEGRDLSPSITEVHEKLLTKEAKILSQAPSFPAPITANVAADTNNSTRGYQGKCQLCGVFGHSARRCPQLPQQQAPASGLLPTPQRPWQPQANVATASPHPSAAWLMDTGATHHMTSDLHNLSHNQPYSGNDAVLIGDGSGLSISHTGSLSLPSSSRPLSLTQVLCDPHIKKNLISVFRLCNSNKVSVEFFPAHFQVKDLNSGIPLLQGNTKDELLPLYNPSLLPPDQKLPPPIGIIASVILHSIFSKTLFHVFLYLVLRLLKSQVKETFTAFKALVENRFNTKIGTLYSDNGGEFVALRSILTNSGISHFTSPPHTQEHNGISERKHRHIVETGLTLLTHSAMPKTYWSYAFSTAVYLINRQPTSLLQMDSPFQRLFGVAPNYSKLQVYGCLCFPWLRPYTSNKLEDRSTPCVFLGYSQTQSACLYLQPATGRIYISRHVRFDETVFPFAKSSPPSHTPSSSIESSPVTPPFSHIALPPTPPSPDPPISPEPTPTSGGPAPVTSPTPSSPSSPDDPSSPEPISLPSVSASGSATSPAPPHLSEAHLNPAHSSLAPGPSNTMAHSPASSFTSPTNVSSSTDTVPPSQSSLSADTISPSNSSSSTPSTDSPPVPPPPVPPPANPPPVPPPANPPPDNLHQMTTRHKNNITKPNPKYNYSVALSGSVPAEPRTLAQALQDKRWRGAMSTEIDAFAVNTIDAKPDLWRRATISSLVKTTTRPSAPLSKLRRFGQFSTLDVNNAFLQGTLNEEVYMEQPPRFVDADHPSYVCRLNKAVYGLKQAPRAWYTELSTFLLSLGFINSLADSSLFILKSGTHLIYILVYVDDILVTGDTKDGITRILKLLADRFSIKNPEDLNYFLGLEVHRTSAGLHLSQRKYIIDLLHRHNMTNAKPVTTPMASSPKLTLTTDKPLSDPTPYRQLVGSLQYLQFTRLDIAFAVNRLSQYMHCPTDAHWQATKRILRYLAGTPAHGIFFSSTNNLSLRAYSDVDWGGDSHDYASTNAYIVYLGNHPISWLAKKQKGVSRSSTEAEYRAVANTAAELRWICNILTELGINLSTPPILFCDNVGATFLCANPVFHSRMKHIALDYHFVRGHIQDGALRVAHVNTKDQLADALTKPLPRAHFLHLQDKI</sequence>
<dbReference type="CDD" id="cd09272">
    <property type="entry name" value="RNase_HI_RT_Ty1"/>
    <property type="match status" value="1"/>
</dbReference>
<dbReference type="GO" id="GO:0008270">
    <property type="term" value="F:zinc ion binding"/>
    <property type="evidence" value="ECO:0007669"/>
    <property type="project" value="UniProtKB-KW"/>
</dbReference>
<proteinExistence type="predicted"/>
<gene>
    <name evidence="6" type="ORF">MERR_LOCUS36294</name>
</gene>
<feature type="compositionally biased region" description="Polar residues" evidence="3">
    <location>
        <begin position="744"/>
        <end position="753"/>
    </location>
</feature>
<dbReference type="InterPro" id="IPR012337">
    <property type="entry name" value="RNaseH-like_sf"/>
</dbReference>
<feature type="compositionally biased region" description="Pro residues" evidence="3">
    <location>
        <begin position="794"/>
        <end position="821"/>
    </location>
</feature>
<dbReference type="SUPFAM" id="SSF56672">
    <property type="entry name" value="DNA/RNA polymerases"/>
    <property type="match status" value="1"/>
</dbReference>
<feature type="compositionally biased region" description="Low complexity" evidence="3">
    <location>
        <begin position="639"/>
        <end position="654"/>
    </location>
</feature>
<dbReference type="InterPro" id="IPR036875">
    <property type="entry name" value="Znf_CCHC_sf"/>
</dbReference>
<evidence type="ECO:0000256" key="2">
    <source>
        <dbReference type="PROSITE-ProRule" id="PRU00047"/>
    </source>
</evidence>
<dbReference type="SUPFAM" id="SSF53098">
    <property type="entry name" value="Ribonuclease H-like"/>
    <property type="match status" value="1"/>
</dbReference>
<dbReference type="EMBL" id="CACVBM020001406">
    <property type="protein sequence ID" value="CAA7049059.1"/>
    <property type="molecule type" value="Genomic_DNA"/>
</dbReference>
<feature type="domain" description="CCHC-type" evidence="4">
    <location>
        <begin position="239"/>
        <end position="255"/>
    </location>
</feature>
<dbReference type="PANTHER" id="PTHR11439">
    <property type="entry name" value="GAG-POL-RELATED RETROTRANSPOSON"/>
    <property type="match status" value="1"/>
</dbReference>
<accession>A0A6D2KND3</accession>
<evidence type="ECO:0000259" key="4">
    <source>
        <dbReference type="PROSITE" id="PS50158"/>
    </source>
</evidence>
<keyword evidence="2" id="KW-0862">Zinc</keyword>